<dbReference type="RefSeq" id="WP_127337373.1">
    <property type="nucleotide sequence ID" value="NZ_QWDM01000003.1"/>
</dbReference>
<organism evidence="1 2">
    <name type="scientific">Flavobacterium cupreum</name>
    <dbReference type="NCBI Taxonomy" id="2133766"/>
    <lineage>
        <taxon>Bacteria</taxon>
        <taxon>Pseudomonadati</taxon>
        <taxon>Bacteroidota</taxon>
        <taxon>Flavobacteriia</taxon>
        <taxon>Flavobacteriales</taxon>
        <taxon>Flavobacteriaceae</taxon>
        <taxon>Flavobacterium</taxon>
    </lineage>
</organism>
<dbReference type="EMBL" id="QWDM01000003">
    <property type="protein sequence ID" value="RUT71316.1"/>
    <property type="molecule type" value="Genomic_DNA"/>
</dbReference>
<protein>
    <submittedName>
        <fullName evidence="1">Uncharacterized protein</fullName>
    </submittedName>
</protein>
<name>A0A434AAF0_9FLAO</name>
<keyword evidence="2" id="KW-1185">Reference proteome</keyword>
<dbReference type="AlphaFoldDB" id="A0A434AAF0"/>
<proteinExistence type="predicted"/>
<sequence>MKLVGFIREHNDIVESVAYESIFFNVKNNEETIINTTNYLNNGILVLAWMGYFKDLDNGDLIAPNSYYTDGSYIWPAYFSYYLKKYPNYKIDAEFLEHLTHISFNYHKIKISDKFRSELERQLSEKMRY</sequence>
<evidence type="ECO:0000313" key="2">
    <source>
        <dbReference type="Proteomes" id="UP000288102"/>
    </source>
</evidence>
<accession>A0A434AAF0</accession>
<comment type="caution">
    <text evidence="1">The sequence shown here is derived from an EMBL/GenBank/DDBJ whole genome shotgun (WGS) entry which is preliminary data.</text>
</comment>
<dbReference type="OrthoDB" id="275232at2"/>
<evidence type="ECO:0000313" key="1">
    <source>
        <dbReference type="EMBL" id="RUT71316.1"/>
    </source>
</evidence>
<reference evidence="2" key="1">
    <citation type="journal article" date="2019" name="Syst. Appl. Microbiol.">
        <title>Flavobacterium circumlabens sp. nov. and Flavobacterium cupreum sp. nov., two psychrotrophic species isolated from Antarctic environmental samples.</title>
        <authorList>
            <person name="Kralova S."/>
            <person name="Busse H.-J."/>
            <person name="Svec P."/>
            <person name="Maslanova I."/>
            <person name="Stankova E."/>
            <person name="Bartak M."/>
            <person name="Sedlacek I."/>
        </authorList>
    </citation>
    <scope>NUCLEOTIDE SEQUENCE [LARGE SCALE GENOMIC DNA]</scope>
    <source>
        <strain evidence="2">CCM 8825</strain>
    </source>
</reference>
<dbReference type="Proteomes" id="UP000288102">
    <property type="component" value="Unassembled WGS sequence"/>
</dbReference>
<gene>
    <name evidence="1" type="ORF">D0817_05420</name>
</gene>